<dbReference type="Proteomes" id="UP001596137">
    <property type="component" value="Unassembled WGS sequence"/>
</dbReference>
<organism evidence="2 3">
    <name type="scientific">Sphaerisporangium aureirubrum</name>
    <dbReference type="NCBI Taxonomy" id="1544736"/>
    <lineage>
        <taxon>Bacteria</taxon>
        <taxon>Bacillati</taxon>
        <taxon>Actinomycetota</taxon>
        <taxon>Actinomycetes</taxon>
        <taxon>Streptosporangiales</taxon>
        <taxon>Streptosporangiaceae</taxon>
        <taxon>Sphaerisporangium</taxon>
    </lineage>
</organism>
<dbReference type="RefSeq" id="WP_380748463.1">
    <property type="nucleotide sequence ID" value="NZ_JBHSRF010000007.1"/>
</dbReference>
<sequence length="199" mass="22269">MTPAQLYSLARAVSGTGPATLTFVTHDDGKHHYAAWPYGCVHVPTPIYARLGHPRDGTHQILARGALQPVEIPRYDPDFVRRVMLPHLDQADRVPVAESVWVRQLSATVYHRLIRRLDGHYFEVDEKLFQAWSQVASGPLWQLAGGVRKPLVWASSEVAAQRERATALLMPIHTLEEPKPPSLDEIGPEPEPAERRAVT</sequence>
<comment type="caution">
    <text evidence="2">The sequence shown here is derived from an EMBL/GenBank/DDBJ whole genome shotgun (WGS) entry which is preliminary data.</text>
</comment>
<keyword evidence="3" id="KW-1185">Reference proteome</keyword>
<evidence type="ECO:0000313" key="2">
    <source>
        <dbReference type="EMBL" id="MFC6081048.1"/>
    </source>
</evidence>
<gene>
    <name evidence="2" type="ORF">ACFP1K_07735</name>
</gene>
<evidence type="ECO:0000313" key="3">
    <source>
        <dbReference type="Proteomes" id="UP001596137"/>
    </source>
</evidence>
<feature type="region of interest" description="Disordered" evidence="1">
    <location>
        <begin position="176"/>
        <end position="199"/>
    </location>
</feature>
<reference evidence="3" key="1">
    <citation type="journal article" date="2019" name="Int. J. Syst. Evol. Microbiol.">
        <title>The Global Catalogue of Microorganisms (GCM) 10K type strain sequencing project: providing services to taxonomists for standard genome sequencing and annotation.</title>
        <authorList>
            <consortium name="The Broad Institute Genomics Platform"/>
            <consortium name="The Broad Institute Genome Sequencing Center for Infectious Disease"/>
            <person name="Wu L."/>
            <person name="Ma J."/>
        </authorList>
    </citation>
    <scope>NUCLEOTIDE SEQUENCE [LARGE SCALE GENOMIC DNA]</scope>
    <source>
        <strain evidence="3">JCM 30346</strain>
    </source>
</reference>
<name>A0ABW1NDS1_9ACTN</name>
<evidence type="ECO:0000256" key="1">
    <source>
        <dbReference type="SAM" id="MobiDB-lite"/>
    </source>
</evidence>
<proteinExistence type="predicted"/>
<dbReference type="EMBL" id="JBHSRF010000007">
    <property type="protein sequence ID" value="MFC6081048.1"/>
    <property type="molecule type" value="Genomic_DNA"/>
</dbReference>
<accession>A0ABW1NDS1</accession>
<protein>
    <submittedName>
        <fullName evidence="2">Uncharacterized protein</fullName>
    </submittedName>
</protein>